<feature type="non-terminal residue" evidence="2">
    <location>
        <position position="221"/>
    </location>
</feature>
<gene>
    <name evidence="2" type="ORF">g.11281</name>
</gene>
<dbReference type="InterPro" id="IPR043502">
    <property type="entry name" value="DNA/RNA_pol_sf"/>
</dbReference>
<dbReference type="Pfam" id="PF00078">
    <property type="entry name" value="RVT_1"/>
    <property type="match status" value="1"/>
</dbReference>
<dbReference type="PROSITE" id="PS50878">
    <property type="entry name" value="RT_POL"/>
    <property type="match status" value="1"/>
</dbReference>
<dbReference type="CDD" id="cd00304">
    <property type="entry name" value="RT_like"/>
    <property type="match status" value="1"/>
</dbReference>
<dbReference type="AlphaFoldDB" id="A0A1B6K878"/>
<dbReference type="PANTHER" id="PTHR21301">
    <property type="entry name" value="REVERSE TRANSCRIPTASE"/>
    <property type="match status" value="1"/>
</dbReference>
<dbReference type="InterPro" id="IPR058912">
    <property type="entry name" value="HTH_animal"/>
</dbReference>
<evidence type="ECO:0000259" key="1">
    <source>
        <dbReference type="PROSITE" id="PS50878"/>
    </source>
</evidence>
<reference evidence="2" key="1">
    <citation type="submission" date="2015-11" db="EMBL/GenBank/DDBJ databases">
        <title>De novo transcriptome assembly of four potential Pierce s Disease insect vectors from Arizona vineyards.</title>
        <authorList>
            <person name="Tassone E.E."/>
        </authorList>
    </citation>
    <scope>NUCLEOTIDE SEQUENCE</scope>
</reference>
<dbReference type="GO" id="GO:0071897">
    <property type="term" value="P:DNA biosynthetic process"/>
    <property type="evidence" value="ECO:0007669"/>
    <property type="project" value="UniProtKB-ARBA"/>
</dbReference>
<evidence type="ECO:0000313" key="2">
    <source>
        <dbReference type="EMBL" id="JAT07657.1"/>
    </source>
</evidence>
<proteinExistence type="predicted"/>
<dbReference type="InterPro" id="IPR000477">
    <property type="entry name" value="RT_dom"/>
</dbReference>
<dbReference type="SUPFAM" id="SSF56672">
    <property type="entry name" value="DNA/RNA polymerases"/>
    <property type="match status" value="1"/>
</dbReference>
<dbReference type="Pfam" id="PF26215">
    <property type="entry name" value="HTH_animal"/>
    <property type="match status" value="1"/>
</dbReference>
<dbReference type="EMBL" id="GECU01000050">
    <property type="protein sequence ID" value="JAT07657.1"/>
    <property type="molecule type" value="Transcribed_RNA"/>
</dbReference>
<feature type="domain" description="Reverse transcriptase" evidence="1">
    <location>
        <begin position="1"/>
        <end position="132"/>
    </location>
</feature>
<accession>A0A1B6K878</accession>
<protein>
    <recommendedName>
        <fullName evidence="1">Reverse transcriptase domain-containing protein</fullName>
    </recommendedName>
</protein>
<organism evidence="2">
    <name type="scientific">Homalodisca liturata</name>
    <dbReference type="NCBI Taxonomy" id="320908"/>
    <lineage>
        <taxon>Eukaryota</taxon>
        <taxon>Metazoa</taxon>
        <taxon>Ecdysozoa</taxon>
        <taxon>Arthropoda</taxon>
        <taxon>Hexapoda</taxon>
        <taxon>Insecta</taxon>
        <taxon>Pterygota</taxon>
        <taxon>Neoptera</taxon>
        <taxon>Paraneoptera</taxon>
        <taxon>Hemiptera</taxon>
        <taxon>Auchenorrhyncha</taxon>
        <taxon>Membracoidea</taxon>
        <taxon>Cicadellidae</taxon>
        <taxon>Cicadellinae</taxon>
        <taxon>Proconiini</taxon>
        <taxon>Homalodisca</taxon>
    </lineage>
</organism>
<name>A0A1B6K878_9HEMI</name>
<dbReference type="PANTHER" id="PTHR21301:SF10">
    <property type="entry name" value="REVERSE TRANSCRIPTASE DOMAIN-CONTAINING PROTEIN"/>
    <property type="match status" value="1"/>
</dbReference>
<sequence length="221" mass="25831">MRTTLSINCVMELLTVCVSHNYFQLKDRFYNQVSGLPMGGVLSPIISNIFMDHFEDIAFENWSIKPKIWLRYVDDVFCVWENKINIQDEFLKHINSIRPSIKFTIENEVNSEIPFLDILITKTKENTIKTTLFYKKTFSGQYLNYNSNHPQHVKIGLVQSLFQKINHLITDNEDKILGENYTTELLIKNNYPPSIIERAKAKNKSCKQITKTDNPKYLTTV</sequence>